<evidence type="ECO:0000259" key="11">
    <source>
        <dbReference type="Pfam" id="PF07715"/>
    </source>
</evidence>
<evidence type="ECO:0000259" key="10">
    <source>
        <dbReference type="Pfam" id="PF00593"/>
    </source>
</evidence>
<evidence type="ECO:0000256" key="8">
    <source>
        <dbReference type="RuleBase" id="RU003357"/>
    </source>
</evidence>
<keyword evidence="5 8" id="KW-0798">TonB box</keyword>
<evidence type="ECO:0000256" key="6">
    <source>
        <dbReference type="ARBA" id="ARBA00023136"/>
    </source>
</evidence>
<sequence>MRRPSEPLLRAFALLAVAAAPAAASAHDVPKDRRYTTVVVADRSPRTASQRTLGPAEIAASPRRRSADDLLRLVPGVLLIQHGAEGKGQQMFMRGFDAAHGADIEVKVAGVAVNELSNIHGQGYVDLGFVVPEVVRRVTANKGPFLLDQGNFANAGTIRFELGVEPEARGSRVGYEFGSTLRHRGVFVHAPKNMSKETFFAVEAMTDRGFARARAAQRATFLGQIRLLDSKSHGALDLTAGVYAARFDAPGAVRADDVAAGKVDRIDAYRGDGGGRSYRLFTALRHQLDLGVGKLEQRLHGQLRDLDLVEDFTGWLLDPVAGDRRGQRHRFASLGYQLDYRRPLHPNLDFVAGGAWQGDLVRQHDVRVDAHHQVVSRNWDLGVGQHQAHARAGLRWHPVSRLTIEAGARLDLLAYDVRDRIDPDRHGRKVLALPSPRINAAVRLAPFASLFLAYGRGLRAPEARAVLGGPVPEDTSLDRYRGGPARIVASDSVEVGARFQHRERVSAGVALFGTWIDRELVFDHVSAVNIELNRTRRLGVDLDLAVWPRRWLQLRQDLSLVQARFVESGAPVPLAPPFMSATGLTLVHPSGLRAGARFLVVGSRALPHGARTSAYALLDLSLGYRVGPLQLDLQLDNVTNAVWKEGEYHYASWWDRADPRSTIPTLHYLAGPPLTARIGATLWL</sequence>
<dbReference type="PANTHER" id="PTHR30069">
    <property type="entry name" value="TONB-DEPENDENT OUTER MEMBRANE RECEPTOR"/>
    <property type="match status" value="1"/>
</dbReference>
<dbReference type="RefSeq" id="WP_224192138.1">
    <property type="nucleotide sequence ID" value="NZ_JAIRAU010000015.1"/>
</dbReference>
<dbReference type="InterPro" id="IPR039426">
    <property type="entry name" value="TonB-dep_rcpt-like"/>
</dbReference>
<dbReference type="Proteomes" id="UP001139031">
    <property type="component" value="Unassembled WGS sequence"/>
</dbReference>
<organism evidence="12 13">
    <name type="scientific">Nannocystis pusilla</name>
    <dbReference type="NCBI Taxonomy" id="889268"/>
    <lineage>
        <taxon>Bacteria</taxon>
        <taxon>Pseudomonadati</taxon>
        <taxon>Myxococcota</taxon>
        <taxon>Polyangia</taxon>
        <taxon>Nannocystales</taxon>
        <taxon>Nannocystaceae</taxon>
        <taxon>Nannocystis</taxon>
    </lineage>
</organism>
<evidence type="ECO:0000256" key="5">
    <source>
        <dbReference type="ARBA" id="ARBA00023077"/>
    </source>
</evidence>
<keyword evidence="2" id="KW-0813">Transport</keyword>
<evidence type="ECO:0000256" key="3">
    <source>
        <dbReference type="ARBA" id="ARBA00022452"/>
    </source>
</evidence>
<feature type="domain" description="TonB-dependent receptor plug" evidence="11">
    <location>
        <begin position="49"/>
        <end position="157"/>
    </location>
</feature>
<accession>A0ABS7TQ56</accession>
<proteinExistence type="inferred from homology"/>
<keyword evidence="13" id="KW-1185">Reference proteome</keyword>
<evidence type="ECO:0000256" key="1">
    <source>
        <dbReference type="ARBA" id="ARBA00004571"/>
    </source>
</evidence>
<reference evidence="12" key="1">
    <citation type="submission" date="2021-08" db="EMBL/GenBank/DDBJ databases">
        <authorList>
            <person name="Stevens D.C."/>
        </authorList>
    </citation>
    <scope>NUCLEOTIDE SEQUENCE</scope>
    <source>
        <strain evidence="12">DSM 53165</strain>
    </source>
</reference>
<feature type="domain" description="TonB-dependent receptor-like beta-barrel" evidence="10">
    <location>
        <begin position="245"/>
        <end position="640"/>
    </location>
</feature>
<keyword evidence="6 8" id="KW-0472">Membrane</keyword>
<name>A0ABS7TQ56_9BACT</name>
<gene>
    <name evidence="12" type="ORF">K7C98_13990</name>
</gene>
<dbReference type="SUPFAM" id="SSF56935">
    <property type="entry name" value="Porins"/>
    <property type="match status" value="1"/>
</dbReference>
<dbReference type="Pfam" id="PF07715">
    <property type="entry name" value="Plug"/>
    <property type="match status" value="1"/>
</dbReference>
<comment type="caution">
    <text evidence="12">The sequence shown here is derived from an EMBL/GenBank/DDBJ whole genome shotgun (WGS) entry which is preliminary data.</text>
</comment>
<keyword evidence="3" id="KW-1134">Transmembrane beta strand</keyword>
<dbReference type="InterPro" id="IPR012910">
    <property type="entry name" value="Plug_dom"/>
</dbReference>
<dbReference type="InterPro" id="IPR036942">
    <property type="entry name" value="Beta-barrel_TonB_sf"/>
</dbReference>
<comment type="subcellular location">
    <subcellularLocation>
        <location evidence="1">Cell outer membrane</location>
        <topology evidence="1">Multi-pass membrane protein</topology>
    </subcellularLocation>
</comment>
<evidence type="ECO:0000256" key="7">
    <source>
        <dbReference type="ARBA" id="ARBA00023237"/>
    </source>
</evidence>
<dbReference type="Gene3D" id="2.170.130.10">
    <property type="entry name" value="TonB-dependent receptor, plug domain"/>
    <property type="match status" value="1"/>
</dbReference>
<evidence type="ECO:0000256" key="4">
    <source>
        <dbReference type="ARBA" id="ARBA00022692"/>
    </source>
</evidence>
<dbReference type="EMBL" id="JAIRAU010000015">
    <property type="protein sequence ID" value="MBZ5710370.1"/>
    <property type="molecule type" value="Genomic_DNA"/>
</dbReference>
<keyword evidence="9" id="KW-0732">Signal</keyword>
<evidence type="ECO:0000256" key="2">
    <source>
        <dbReference type="ARBA" id="ARBA00022448"/>
    </source>
</evidence>
<feature type="signal peptide" evidence="9">
    <location>
        <begin position="1"/>
        <end position="26"/>
    </location>
</feature>
<comment type="similarity">
    <text evidence="8">Belongs to the TonB-dependent receptor family.</text>
</comment>
<evidence type="ECO:0000256" key="9">
    <source>
        <dbReference type="SAM" id="SignalP"/>
    </source>
</evidence>
<evidence type="ECO:0000313" key="12">
    <source>
        <dbReference type="EMBL" id="MBZ5710370.1"/>
    </source>
</evidence>
<keyword evidence="4" id="KW-0812">Transmembrane</keyword>
<dbReference type="PANTHER" id="PTHR30069:SF36">
    <property type="entry name" value="BLL6948 PROTEIN"/>
    <property type="match status" value="1"/>
</dbReference>
<keyword evidence="7" id="KW-0998">Cell outer membrane</keyword>
<protein>
    <submittedName>
        <fullName evidence="12">TonB-dependent receptor</fullName>
    </submittedName>
</protein>
<evidence type="ECO:0000313" key="13">
    <source>
        <dbReference type="Proteomes" id="UP001139031"/>
    </source>
</evidence>
<dbReference type="Gene3D" id="2.40.170.20">
    <property type="entry name" value="TonB-dependent receptor, beta-barrel domain"/>
    <property type="match status" value="1"/>
</dbReference>
<feature type="chain" id="PRO_5047291884" evidence="9">
    <location>
        <begin position="27"/>
        <end position="684"/>
    </location>
</feature>
<keyword evidence="12" id="KW-0675">Receptor</keyword>
<dbReference type="Pfam" id="PF00593">
    <property type="entry name" value="TonB_dep_Rec_b-barrel"/>
    <property type="match status" value="1"/>
</dbReference>
<dbReference type="InterPro" id="IPR037066">
    <property type="entry name" value="Plug_dom_sf"/>
</dbReference>
<dbReference type="InterPro" id="IPR000531">
    <property type="entry name" value="Beta-barrel_TonB"/>
</dbReference>